<evidence type="ECO:0000313" key="2">
    <source>
        <dbReference type="EMBL" id="KRT67837.1"/>
    </source>
</evidence>
<dbReference type="Proteomes" id="UP000051297">
    <property type="component" value="Unassembled WGS sequence"/>
</dbReference>
<dbReference type="STRING" id="1576480.XU08_C0001G0249"/>
<protein>
    <submittedName>
        <fullName evidence="2">Uncharacterized protein</fullName>
    </submittedName>
</protein>
<evidence type="ECO:0000256" key="1">
    <source>
        <dbReference type="SAM" id="Phobius"/>
    </source>
</evidence>
<proteinExistence type="predicted"/>
<comment type="caution">
    <text evidence="2">The sequence shown here is derived from an EMBL/GenBank/DDBJ whole genome shotgun (WGS) entry which is preliminary data.</text>
</comment>
<gene>
    <name evidence="2" type="ORF">XU08_C0001G0249</name>
</gene>
<keyword evidence="1" id="KW-0812">Transmembrane</keyword>
<keyword evidence="1" id="KW-0472">Membrane</keyword>
<feature type="transmembrane region" description="Helical" evidence="1">
    <location>
        <begin position="43"/>
        <end position="64"/>
    </location>
</feature>
<reference evidence="2 3" key="1">
    <citation type="submission" date="2015-05" db="EMBL/GenBank/DDBJ databases">
        <title>Critical biogeochemical functions in the subsurface are associated with bacteria from new phyla and little studied lineages.</title>
        <authorList>
            <person name="Hug L.A."/>
            <person name="Thomas B.C."/>
            <person name="Sharon I."/>
            <person name="Brown C.T."/>
            <person name="Sharma R."/>
            <person name="Hettich R.L."/>
            <person name="Wilkins M.J."/>
            <person name="Williams K.H."/>
            <person name="Singh A."/>
            <person name="Banfield J.F."/>
        </authorList>
    </citation>
    <scope>NUCLEOTIDE SEQUENCE [LARGE SCALE GENOMIC DNA]</scope>
    <source>
        <strain evidence="2">CSP1-7</strain>
    </source>
</reference>
<dbReference type="AlphaFoldDB" id="A0A0T5ZYF8"/>
<organism evidence="2 3">
    <name type="scientific">candidate division WWE3 bacterium CSP1-7</name>
    <dbReference type="NCBI Taxonomy" id="1576480"/>
    <lineage>
        <taxon>Bacteria</taxon>
        <taxon>Katanobacteria</taxon>
    </lineage>
</organism>
<name>A0A0T5ZYF8_UNCKA</name>
<sequence>MIVGLAIVLWVVGIPIALGFFTKGQWKGASGDDLLGGIFWPLYLLILFALMALWGLWNTGVWIVKGLFRLGGWLNHFLLGSPK</sequence>
<keyword evidence="1" id="KW-1133">Transmembrane helix</keyword>
<dbReference type="EMBL" id="LDXK01000001">
    <property type="protein sequence ID" value="KRT67837.1"/>
    <property type="molecule type" value="Genomic_DNA"/>
</dbReference>
<accession>A0A0T5ZYF8</accession>
<evidence type="ECO:0000313" key="3">
    <source>
        <dbReference type="Proteomes" id="UP000051297"/>
    </source>
</evidence>